<feature type="transmembrane region" description="Helical" evidence="1">
    <location>
        <begin position="45"/>
        <end position="63"/>
    </location>
</feature>
<proteinExistence type="predicted"/>
<dbReference type="EMBL" id="JBHSJB010000028">
    <property type="protein sequence ID" value="MFC5057763.1"/>
    <property type="molecule type" value="Genomic_DNA"/>
</dbReference>
<name>A0ABV9Y6C6_9PSEU</name>
<keyword evidence="1" id="KW-0812">Transmembrane</keyword>
<evidence type="ECO:0000256" key="1">
    <source>
        <dbReference type="SAM" id="Phobius"/>
    </source>
</evidence>
<keyword evidence="1" id="KW-1133">Transmembrane helix</keyword>
<protein>
    <submittedName>
        <fullName evidence="2">Uncharacterized protein</fullName>
    </submittedName>
</protein>
<comment type="caution">
    <text evidence="2">The sequence shown here is derived from an EMBL/GenBank/DDBJ whole genome shotgun (WGS) entry which is preliminary data.</text>
</comment>
<accession>A0ABV9Y6C6</accession>
<evidence type="ECO:0000313" key="3">
    <source>
        <dbReference type="Proteomes" id="UP001595833"/>
    </source>
</evidence>
<keyword evidence="1" id="KW-0472">Membrane</keyword>
<reference evidence="3" key="1">
    <citation type="journal article" date="2019" name="Int. J. Syst. Evol. Microbiol.">
        <title>The Global Catalogue of Microorganisms (GCM) 10K type strain sequencing project: providing services to taxonomists for standard genome sequencing and annotation.</title>
        <authorList>
            <consortium name="The Broad Institute Genomics Platform"/>
            <consortium name="The Broad Institute Genome Sequencing Center for Infectious Disease"/>
            <person name="Wu L."/>
            <person name="Ma J."/>
        </authorList>
    </citation>
    <scope>NUCLEOTIDE SEQUENCE [LARGE SCALE GENOMIC DNA]</scope>
    <source>
        <strain evidence="3">KCTC 12848</strain>
    </source>
</reference>
<keyword evidence="3" id="KW-1185">Reference proteome</keyword>
<evidence type="ECO:0000313" key="2">
    <source>
        <dbReference type="EMBL" id="MFC5057763.1"/>
    </source>
</evidence>
<dbReference type="Proteomes" id="UP001595833">
    <property type="component" value="Unassembled WGS sequence"/>
</dbReference>
<feature type="transmembrane region" description="Helical" evidence="1">
    <location>
        <begin position="12"/>
        <end position="33"/>
    </location>
</feature>
<gene>
    <name evidence="2" type="ORF">ACFPFM_28960</name>
</gene>
<sequence>MADQEHGGVEKRGVDVVGLVFGVAALVAAAYTLSDGAAWPDFLDLRWALAGGAMVIGIGLLAGSMRRRG</sequence>
<organism evidence="2 3">
    <name type="scientific">Saccharothrix xinjiangensis</name>
    <dbReference type="NCBI Taxonomy" id="204798"/>
    <lineage>
        <taxon>Bacteria</taxon>
        <taxon>Bacillati</taxon>
        <taxon>Actinomycetota</taxon>
        <taxon>Actinomycetes</taxon>
        <taxon>Pseudonocardiales</taxon>
        <taxon>Pseudonocardiaceae</taxon>
        <taxon>Saccharothrix</taxon>
    </lineage>
</organism>
<dbReference type="RefSeq" id="WP_344036056.1">
    <property type="nucleotide sequence ID" value="NZ_BAAAKE010000004.1"/>
</dbReference>